<dbReference type="GO" id="GO:0005524">
    <property type="term" value="F:ATP binding"/>
    <property type="evidence" value="ECO:0007669"/>
    <property type="project" value="UniProtKB-KW"/>
</dbReference>
<keyword evidence="2" id="KW-0547">Nucleotide-binding</keyword>
<comment type="similarity">
    <text evidence="1">Belongs to the heat shock protein 70 family.</text>
</comment>
<dbReference type="FunFam" id="3.30.420.40:FF:000545">
    <property type="entry name" value="Endoplasmic reticulum chaperone BiP"/>
    <property type="match status" value="1"/>
</dbReference>
<keyword evidence="3" id="KW-0067">ATP-binding</keyword>
<dbReference type="PRINTS" id="PR00301">
    <property type="entry name" value="HEATSHOCK70"/>
</dbReference>
<evidence type="ECO:0000256" key="2">
    <source>
        <dbReference type="ARBA" id="ARBA00022741"/>
    </source>
</evidence>
<evidence type="ECO:0000256" key="1">
    <source>
        <dbReference type="ARBA" id="ARBA00007381"/>
    </source>
</evidence>
<dbReference type="Gene3D" id="3.30.420.40">
    <property type="match status" value="1"/>
</dbReference>
<dbReference type="SUPFAM" id="SSF53067">
    <property type="entry name" value="Actin-like ATPase domain"/>
    <property type="match status" value="1"/>
</dbReference>
<dbReference type="Pfam" id="PF00012">
    <property type="entry name" value="HSP70"/>
    <property type="match status" value="1"/>
</dbReference>
<proteinExistence type="inferred from homology"/>
<dbReference type="EMBL" id="JAUTAS010000001">
    <property type="protein sequence ID" value="MDQ1108945.1"/>
    <property type="molecule type" value="Genomic_DNA"/>
</dbReference>
<dbReference type="GO" id="GO:0140662">
    <property type="term" value="F:ATP-dependent protein folding chaperone"/>
    <property type="evidence" value="ECO:0007669"/>
    <property type="project" value="InterPro"/>
</dbReference>
<evidence type="ECO:0000313" key="4">
    <source>
        <dbReference type="EMBL" id="MDQ1108945.1"/>
    </source>
</evidence>
<comment type="caution">
    <text evidence="4">The sequence shown here is derived from an EMBL/GenBank/DDBJ whole genome shotgun (WGS) entry which is preliminary data.</text>
</comment>
<dbReference type="InterPro" id="IPR043129">
    <property type="entry name" value="ATPase_NBD"/>
</dbReference>
<reference evidence="4" key="1">
    <citation type="submission" date="2023-07" db="EMBL/GenBank/DDBJ databases">
        <title>Functional and genomic diversity of the sorghum phyllosphere microbiome.</title>
        <authorList>
            <person name="Shade A."/>
        </authorList>
    </citation>
    <scope>NUCLEOTIDE SEQUENCE</scope>
    <source>
        <strain evidence="4">SORGH_AS_0457</strain>
    </source>
</reference>
<organism evidence="4 5">
    <name type="scientific">Stenotrophomonas rhizophila</name>
    <dbReference type="NCBI Taxonomy" id="216778"/>
    <lineage>
        <taxon>Bacteria</taxon>
        <taxon>Pseudomonadati</taxon>
        <taxon>Pseudomonadota</taxon>
        <taxon>Gammaproteobacteria</taxon>
        <taxon>Lysobacterales</taxon>
        <taxon>Lysobacteraceae</taxon>
        <taxon>Stenotrophomonas</taxon>
    </lineage>
</organism>
<gene>
    <name evidence="4" type="ORF">QE424_002104</name>
</gene>
<dbReference type="Proteomes" id="UP001226084">
    <property type="component" value="Unassembled WGS sequence"/>
</dbReference>
<dbReference type="InterPro" id="IPR018181">
    <property type="entry name" value="Heat_shock_70_CS"/>
</dbReference>
<dbReference type="PANTHER" id="PTHR19375">
    <property type="entry name" value="HEAT SHOCK PROTEIN 70KDA"/>
    <property type="match status" value="1"/>
</dbReference>
<protein>
    <submittedName>
        <fullName evidence="4">Molecular chaperone DnaK (HSP70)</fullName>
    </submittedName>
</protein>
<name>A0AAP5AK37_9GAMM</name>
<evidence type="ECO:0000313" key="5">
    <source>
        <dbReference type="Proteomes" id="UP001226084"/>
    </source>
</evidence>
<accession>A0AAP5AK37</accession>
<dbReference type="PROSITE" id="PS00297">
    <property type="entry name" value="HSP70_1"/>
    <property type="match status" value="1"/>
</dbReference>
<dbReference type="AlphaFoldDB" id="A0AAP5AK37"/>
<evidence type="ECO:0000256" key="3">
    <source>
        <dbReference type="ARBA" id="ARBA00022840"/>
    </source>
</evidence>
<sequence>MGKIIGIDLGTTNSCVAIMDGGKARVIENAEGDRTTPSIVAYTKDGEVLVGASAKRQAVTNPKNTFYAVKRLDRPQVHRR</sequence>
<dbReference type="InterPro" id="IPR013126">
    <property type="entry name" value="Hsp_70_fam"/>
</dbReference>